<dbReference type="AlphaFoldDB" id="A0A1L6TFZ3"/>
<dbReference type="PANTHER" id="PTHR43685">
    <property type="entry name" value="GLYCOSYLTRANSFERASE"/>
    <property type="match status" value="1"/>
</dbReference>
<dbReference type="GO" id="GO:0016740">
    <property type="term" value="F:transferase activity"/>
    <property type="evidence" value="ECO:0007669"/>
    <property type="project" value="UniProtKB-KW"/>
</dbReference>
<sequence>MQFSLILATISRVSEVDHMLTLLQKQSYQNFEVIVVDQNLDNRLDLILAKHQLQMNIQHVKVEKPGLSRARNVGVARASGDIIAFPDDDCWYGDNYLLEKIKEKLRVKLNWDGLSVKVIDSQGVNVGLRWPSHPIQLDKSNVFNLAMSVSFFVRKRLVDDVGAYDEKLGVGANTVYGSGEETDYLLRALAANKSIHYEPGLCVNHPQVGQAYNRVAIYKAFSYGVGLGHVVAKYKYSILYKCNLIIRPLGGALLNLLKPKKAGFYLGSAFGRIYGMLLYLIKA</sequence>
<reference evidence="1 2" key="1">
    <citation type="journal article" date="2014" name="Genome Announc.">
        <title>Comparative Genome Analysis of Two Isolates of the Fish Pathogen Piscirickettsia salmonis from Different Hosts Reveals Major Differences in Virulence-Associated Secretion Systems.</title>
        <authorList>
            <person name="Bohle H."/>
            <person name="Henriquez P."/>
            <person name="Grothusen H."/>
            <person name="Navas E."/>
            <person name="Sandoval A."/>
            <person name="Bustamante F."/>
            <person name="Bustos P."/>
            <person name="Mancilla M."/>
        </authorList>
    </citation>
    <scope>NUCLEOTIDE SEQUENCE [LARGE SCALE GENOMIC DNA]</scope>
    <source>
        <strain evidence="2">B1-32597</strain>
    </source>
</reference>
<dbReference type="SUPFAM" id="SSF53448">
    <property type="entry name" value="Nucleotide-diphospho-sugar transferases"/>
    <property type="match status" value="1"/>
</dbReference>
<organism evidence="1 2">
    <name type="scientific">Piscirickettsia salmonis</name>
    <dbReference type="NCBI Taxonomy" id="1238"/>
    <lineage>
        <taxon>Bacteria</taxon>
        <taxon>Pseudomonadati</taxon>
        <taxon>Pseudomonadota</taxon>
        <taxon>Gammaproteobacteria</taxon>
        <taxon>Thiotrichales</taxon>
        <taxon>Piscirickettsiaceae</taxon>
        <taxon>Piscirickettsia</taxon>
    </lineage>
</organism>
<protein>
    <submittedName>
        <fullName evidence="1">Glycosyl transferase 2 family protein</fullName>
    </submittedName>
</protein>
<proteinExistence type="predicted"/>
<dbReference type="PANTHER" id="PTHR43685:SF2">
    <property type="entry name" value="GLYCOSYLTRANSFERASE 2-LIKE DOMAIN-CONTAINING PROTEIN"/>
    <property type="match status" value="1"/>
</dbReference>
<dbReference type="EMBL" id="CP012508">
    <property type="protein sequence ID" value="ALB21298.1"/>
    <property type="molecule type" value="Genomic_DNA"/>
</dbReference>
<dbReference type="CDD" id="cd00761">
    <property type="entry name" value="Glyco_tranf_GTA_type"/>
    <property type="match status" value="1"/>
</dbReference>
<accession>A0A1L6TFZ3</accession>
<keyword evidence="1" id="KW-0808">Transferase</keyword>
<name>A0A1L6TFZ3_PISSA</name>
<dbReference type="InterPro" id="IPR029044">
    <property type="entry name" value="Nucleotide-diphossugar_trans"/>
</dbReference>
<evidence type="ECO:0000313" key="1">
    <source>
        <dbReference type="EMBL" id="ALB21298.1"/>
    </source>
</evidence>
<dbReference type="InterPro" id="IPR050834">
    <property type="entry name" value="Glycosyltransf_2"/>
</dbReference>
<dbReference type="OrthoDB" id="9801954at2"/>
<dbReference type="Pfam" id="PF00535">
    <property type="entry name" value="Glycos_transf_2"/>
    <property type="match status" value="1"/>
</dbReference>
<dbReference type="InterPro" id="IPR001173">
    <property type="entry name" value="Glyco_trans_2-like"/>
</dbReference>
<evidence type="ECO:0000313" key="2">
    <source>
        <dbReference type="Proteomes" id="UP000029558"/>
    </source>
</evidence>
<dbReference type="Gene3D" id="3.90.550.10">
    <property type="entry name" value="Spore Coat Polysaccharide Biosynthesis Protein SpsA, Chain A"/>
    <property type="match status" value="1"/>
</dbReference>
<dbReference type="RefSeq" id="WP_017376183.1">
    <property type="nucleotide sequence ID" value="NZ_CP012508.1"/>
</dbReference>
<gene>
    <name evidence="1" type="ORF">KU39_112</name>
</gene>
<dbReference type="Proteomes" id="UP000029558">
    <property type="component" value="Chromosome"/>
</dbReference>